<dbReference type="VEuPathDB" id="TrichDB:TVAGG3_0483590"/>
<accession>A2EUL0</accession>
<evidence type="ECO:0000313" key="2">
    <source>
        <dbReference type="Proteomes" id="UP000001542"/>
    </source>
</evidence>
<gene>
    <name evidence="1" type="ORF">TVAG_145280</name>
</gene>
<proteinExistence type="predicted"/>
<sequence>MQHPPPDPPCEVDQAIGYLEYSRFVIAAELHGNIRFVKDPQKLSIGTGVLIYHRCEYEGCPAGFKFIKNFDNYIFKSANLTYIHSGPPPQHKNTPTSGTYRAWIKKFLMNHGSPLNATQEVNKTLEIPKDHTCIHMTMKQTAINQLKYYLQQKDLMRSLPDISLNQFQYLQNYVNQWEDHHDDLIYFDIQGEDTDFPDKLVFIYSDNDMISQIHEKPPIYHLDSTFKLIIHGFPFYVLATKFANTHSIPLCYFIIYPDNSENISFCLSKYFETTHTEPEFIMSDCALNIFNGIRNSFPECNIFWCALHVIRALKKNLSKINDEEIRSEVEKFMNILCYYRDCTEEDAAKMYKEHIIDKIQDQLEFNQYFTRQWDIHKQQWIAAAGPNELTVVNNVSESLFKKIKYHDFGCVKNQRIDVFVKNLLEEVAPNYFYRIKNDLLQTGFIPSIRIREPRLTDYKTKLKREVQSRLYQVLNFVQNQEANLNPLRFLLENAEEKLSQINEKIQNSITYLRSFEIPNELLDTYMLEINEFCYNSPGYILEHFEEFLEDFKEKNNLID</sequence>
<reference evidence="1" key="2">
    <citation type="journal article" date="2007" name="Science">
        <title>Draft genome sequence of the sexually transmitted pathogen Trichomonas vaginalis.</title>
        <authorList>
            <person name="Carlton J.M."/>
            <person name="Hirt R.P."/>
            <person name="Silva J.C."/>
            <person name="Delcher A.L."/>
            <person name="Schatz M."/>
            <person name="Zhao Q."/>
            <person name="Wortman J.R."/>
            <person name="Bidwell S.L."/>
            <person name="Alsmark U.C.M."/>
            <person name="Besteiro S."/>
            <person name="Sicheritz-Ponten T."/>
            <person name="Noel C.J."/>
            <person name="Dacks J.B."/>
            <person name="Foster P.G."/>
            <person name="Simillion C."/>
            <person name="Van de Peer Y."/>
            <person name="Miranda-Saavedra D."/>
            <person name="Barton G.J."/>
            <person name="Westrop G.D."/>
            <person name="Mueller S."/>
            <person name="Dessi D."/>
            <person name="Fiori P.L."/>
            <person name="Ren Q."/>
            <person name="Paulsen I."/>
            <person name="Zhang H."/>
            <person name="Bastida-Corcuera F.D."/>
            <person name="Simoes-Barbosa A."/>
            <person name="Brown M.T."/>
            <person name="Hayes R.D."/>
            <person name="Mukherjee M."/>
            <person name="Okumura C.Y."/>
            <person name="Schneider R."/>
            <person name="Smith A.J."/>
            <person name="Vanacova S."/>
            <person name="Villalvazo M."/>
            <person name="Haas B.J."/>
            <person name="Pertea M."/>
            <person name="Feldblyum T.V."/>
            <person name="Utterback T.R."/>
            <person name="Shu C.L."/>
            <person name="Osoegawa K."/>
            <person name="de Jong P.J."/>
            <person name="Hrdy I."/>
            <person name="Horvathova L."/>
            <person name="Zubacova Z."/>
            <person name="Dolezal P."/>
            <person name="Malik S.B."/>
            <person name="Logsdon J.M. Jr."/>
            <person name="Henze K."/>
            <person name="Gupta A."/>
            <person name="Wang C.C."/>
            <person name="Dunne R.L."/>
            <person name="Upcroft J.A."/>
            <person name="Upcroft P."/>
            <person name="White O."/>
            <person name="Salzberg S.L."/>
            <person name="Tang P."/>
            <person name="Chiu C.-H."/>
            <person name="Lee Y.-S."/>
            <person name="Embley T.M."/>
            <person name="Coombs G.H."/>
            <person name="Mottram J.C."/>
            <person name="Tachezy J."/>
            <person name="Fraser-Liggett C.M."/>
            <person name="Johnson P.J."/>
        </authorList>
    </citation>
    <scope>NUCLEOTIDE SEQUENCE [LARGE SCALE GENOMIC DNA]</scope>
    <source>
        <strain evidence="1">G3</strain>
    </source>
</reference>
<dbReference type="VEuPathDB" id="TrichDB:TVAG_145280"/>
<dbReference type="PANTHER" id="PTHR48142:SF1">
    <property type="entry name" value="MULE TRANSPOSASE DOMAIN-CONTAINING PROTEIN"/>
    <property type="match status" value="1"/>
</dbReference>
<name>A2EUL0_TRIV3</name>
<dbReference type="OrthoDB" id="2224309at2759"/>
<evidence type="ECO:0000313" key="1">
    <source>
        <dbReference type="EMBL" id="EAY03659.1"/>
    </source>
</evidence>
<keyword evidence="2" id="KW-1185">Reference proteome</keyword>
<dbReference type="Proteomes" id="UP000001542">
    <property type="component" value="Unassembled WGS sequence"/>
</dbReference>
<dbReference type="AlphaFoldDB" id="A2EUL0"/>
<organism evidence="1 2">
    <name type="scientific">Trichomonas vaginalis (strain ATCC PRA-98 / G3)</name>
    <dbReference type="NCBI Taxonomy" id="412133"/>
    <lineage>
        <taxon>Eukaryota</taxon>
        <taxon>Metamonada</taxon>
        <taxon>Parabasalia</taxon>
        <taxon>Trichomonadida</taxon>
        <taxon>Trichomonadidae</taxon>
        <taxon>Trichomonas</taxon>
    </lineage>
</organism>
<reference evidence="1" key="1">
    <citation type="submission" date="2006-10" db="EMBL/GenBank/DDBJ databases">
        <authorList>
            <person name="Amadeo P."/>
            <person name="Zhao Q."/>
            <person name="Wortman J."/>
            <person name="Fraser-Liggett C."/>
            <person name="Carlton J."/>
        </authorList>
    </citation>
    <scope>NUCLEOTIDE SEQUENCE</scope>
    <source>
        <strain evidence="1">G3</strain>
    </source>
</reference>
<dbReference type="PANTHER" id="PTHR48142">
    <property type="entry name" value="PIGMENTOSA GTPASE REGULATOR-LIKE PROTEIN, PUTATIVE-RELATED"/>
    <property type="match status" value="1"/>
</dbReference>
<dbReference type="SMR" id="A2EUL0"/>
<dbReference type="VEuPathDB" id="TrichDB:TVAGG3_0560940"/>
<dbReference type="InParanoid" id="A2EUL0"/>
<dbReference type="EMBL" id="DS113498">
    <property type="protein sequence ID" value="EAY03659.1"/>
    <property type="molecule type" value="Genomic_DNA"/>
</dbReference>
<protein>
    <submittedName>
        <fullName evidence="1">Uncharacterized protein</fullName>
    </submittedName>
</protein>